<comment type="catalytic activity">
    <reaction evidence="4 5">
        <text>L-cysteine + L-glutamate + ATP = gamma-L-glutamyl-L-cysteine + ADP + phosphate + H(+)</text>
        <dbReference type="Rhea" id="RHEA:13285"/>
        <dbReference type="ChEBI" id="CHEBI:15378"/>
        <dbReference type="ChEBI" id="CHEBI:29985"/>
        <dbReference type="ChEBI" id="CHEBI:30616"/>
        <dbReference type="ChEBI" id="CHEBI:35235"/>
        <dbReference type="ChEBI" id="CHEBI:43474"/>
        <dbReference type="ChEBI" id="CHEBI:58173"/>
        <dbReference type="ChEBI" id="CHEBI:456216"/>
        <dbReference type="EC" id="6.3.2.2"/>
    </reaction>
</comment>
<evidence type="ECO:0000256" key="5">
    <source>
        <dbReference type="HAMAP-Rule" id="MF_01609"/>
    </source>
</evidence>
<dbReference type="InterPro" id="IPR050141">
    <property type="entry name" value="GCL_type2/YbdK_subfam"/>
</dbReference>
<evidence type="ECO:0000256" key="4">
    <source>
        <dbReference type="ARBA" id="ARBA00048819"/>
    </source>
</evidence>
<dbReference type="InterPro" id="IPR011793">
    <property type="entry name" value="YbdK"/>
</dbReference>
<keyword evidence="2 5" id="KW-0547">Nucleotide-binding</keyword>
<gene>
    <name evidence="7" type="ORF">P2L57_01905</name>
</gene>
<dbReference type="EMBL" id="JARHTQ010000001">
    <property type="protein sequence ID" value="MDF2254528.1"/>
    <property type="molecule type" value="Genomic_DNA"/>
</dbReference>
<evidence type="ECO:0000313" key="7">
    <source>
        <dbReference type="EMBL" id="MDF2254528.1"/>
    </source>
</evidence>
<dbReference type="RefSeq" id="WP_275807061.1">
    <property type="nucleotide sequence ID" value="NZ_BAAANM010000005.1"/>
</dbReference>
<dbReference type="NCBIfam" id="NF010041">
    <property type="entry name" value="PRK13517.1-1"/>
    <property type="match status" value="1"/>
</dbReference>
<sequence length="390" mass="42361">MTDQTDREERETGPCTPATGEPLTGKPLMGVEEEYLLVDPATRDVAATSAMVVKRAAVDLGDAVTSELGLVQLETHTPPCVEHADLLRHLRESRAAVAAAAAIEGLGAVATGASVLGGAVPQQITQKPRYRAQLEAYRALVDEHVICASQVHTCVPDREQAVLVGNHLRPWLPALIAMSANSPFHEGRDTRYASWRWLHWQRWPVSGPPPYFHSLREHDELVNALEEGGALVDRRTIFWDVRLSTRYPTLEVRACDMPVTAEESALLAAVVRALVVTALRSVERGDPGPDLPTPLLRAACWRAARDELTAVGIDPRTGRATEPGSLVDALLRHIRPALEELGDVQAVTVGLRRLRAVGPGAVRQRAAYAHRGLLTDVVDFLLAQTPTGTL</sequence>
<keyword evidence="3 5" id="KW-0067">ATP-binding</keyword>
<comment type="caution">
    <text evidence="7">The sequence shown here is derived from an EMBL/GenBank/DDBJ whole genome shotgun (WGS) entry which is preliminary data.</text>
</comment>
<name>A0ABT5YSF3_9ACTN</name>
<dbReference type="Proteomes" id="UP001220022">
    <property type="component" value="Unassembled WGS sequence"/>
</dbReference>
<dbReference type="NCBIfam" id="TIGR02050">
    <property type="entry name" value="gshA_cyan_rel"/>
    <property type="match status" value="1"/>
</dbReference>
<feature type="region of interest" description="Disordered" evidence="6">
    <location>
        <begin position="1"/>
        <end position="27"/>
    </location>
</feature>
<dbReference type="SUPFAM" id="SSF55931">
    <property type="entry name" value="Glutamine synthetase/guanido kinase"/>
    <property type="match status" value="1"/>
</dbReference>
<dbReference type="EC" id="6.3.2.2" evidence="5"/>
<dbReference type="InterPro" id="IPR006336">
    <property type="entry name" value="GCS2"/>
</dbReference>
<comment type="similarity">
    <text evidence="5">Belongs to the glutamate--cysteine ligase type 2 family. YbdK subfamily.</text>
</comment>
<comment type="function">
    <text evidence="5">ATP-dependent carboxylate-amine ligase which exhibits weak glutamate--cysteine ligase activity.</text>
</comment>
<dbReference type="PANTHER" id="PTHR36510:SF1">
    <property type="entry name" value="GLUTAMATE--CYSTEINE LIGASE 2-RELATED"/>
    <property type="match status" value="1"/>
</dbReference>
<dbReference type="GO" id="GO:0004357">
    <property type="term" value="F:glutamate-cysteine ligase activity"/>
    <property type="evidence" value="ECO:0007669"/>
    <property type="project" value="UniProtKB-EC"/>
</dbReference>
<protein>
    <recommendedName>
        <fullName evidence="5">Putative glutamate--cysteine ligase 2</fullName>
        <ecNumber evidence="5">6.3.2.2</ecNumber>
    </recommendedName>
    <alternativeName>
        <fullName evidence="5">Gamma-glutamylcysteine synthetase 2</fullName>
        <shortName evidence="5">GCS 2</shortName>
        <shortName evidence="5">Gamma-GCS 2</shortName>
    </alternativeName>
</protein>
<accession>A0ABT5YSF3</accession>
<evidence type="ECO:0000256" key="3">
    <source>
        <dbReference type="ARBA" id="ARBA00022840"/>
    </source>
</evidence>
<organism evidence="7 8">
    <name type="scientific">Streptantibioticus ferralitis</name>
    <dbReference type="NCBI Taxonomy" id="236510"/>
    <lineage>
        <taxon>Bacteria</taxon>
        <taxon>Bacillati</taxon>
        <taxon>Actinomycetota</taxon>
        <taxon>Actinomycetes</taxon>
        <taxon>Kitasatosporales</taxon>
        <taxon>Streptomycetaceae</taxon>
        <taxon>Streptantibioticus</taxon>
    </lineage>
</organism>
<dbReference type="PANTHER" id="PTHR36510">
    <property type="entry name" value="GLUTAMATE--CYSTEINE LIGASE 2-RELATED"/>
    <property type="match status" value="1"/>
</dbReference>
<dbReference type="InterPro" id="IPR014746">
    <property type="entry name" value="Gln_synth/guanido_kin_cat_dom"/>
</dbReference>
<evidence type="ECO:0000256" key="1">
    <source>
        <dbReference type="ARBA" id="ARBA00022598"/>
    </source>
</evidence>
<dbReference type="Gene3D" id="3.30.590.20">
    <property type="match status" value="1"/>
</dbReference>
<dbReference type="Pfam" id="PF04107">
    <property type="entry name" value="GCS2"/>
    <property type="match status" value="1"/>
</dbReference>
<dbReference type="HAMAP" id="MF_01609">
    <property type="entry name" value="Glu_cys_ligase_2"/>
    <property type="match status" value="1"/>
</dbReference>
<feature type="compositionally biased region" description="Basic and acidic residues" evidence="6">
    <location>
        <begin position="1"/>
        <end position="12"/>
    </location>
</feature>
<proteinExistence type="inferred from homology"/>
<evidence type="ECO:0000256" key="2">
    <source>
        <dbReference type="ARBA" id="ARBA00022741"/>
    </source>
</evidence>
<evidence type="ECO:0000313" key="8">
    <source>
        <dbReference type="Proteomes" id="UP001220022"/>
    </source>
</evidence>
<keyword evidence="1 5" id="KW-0436">Ligase</keyword>
<reference evidence="7 8" key="1">
    <citation type="submission" date="2023-03" db="EMBL/GenBank/DDBJ databases">
        <title>Draft genome sequence of type strain Streptomyces ferralitis JCM 14344.</title>
        <authorList>
            <person name="Klaysubun C."/>
            <person name="Duangmal K."/>
        </authorList>
    </citation>
    <scope>NUCLEOTIDE SEQUENCE [LARGE SCALE GENOMIC DNA]</scope>
    <source>
        <strain evidence="7 8">JCM 14344</strain>
    </source>
</reference>
<keyword evidence="8" id="KW-1185">Reference proteome</keyword>
<evidence type="ECO:0000256" key="6">
    <source>
        <dbReference type="SAM" id="MobiDB-lite"/>
    </source>
</evidence>